<evidence type="ECO:0000256" key="3">
    <source>
        <dbReference type="ARBA" id="ARBA00022723"/>
    </source>
</evidence>
<dbReference type="EMBL" id="LN885086">
    <property type="protein sequence ID" value="CUQ65600.1"/>
    <property type="molecule type" value="Genomic_DNA"/>
</dbReference>
<keyword evidence="1" id="KW-0813">Transport</keyword>
<keyword evidence="3 6" id="KW-0479">Metal-binding</keyword>
<organism evidence="9 10">
    <name type="scientific">Candidatus Nitrospira inopinata</name>
    <dbReference type="NCBI Taxonomy" id="1715989"/>
    <lineage>
        <taxon>Bacteria</taxon>
        <taxon>Pseudomonadati</taxon>
        <taxon>Nitrospirota</taxon>
        <taxon>Nitrospiria</taxon>
        <taxon>Nitrospirales</taxon>
        <taxon>Nitrospiraceae</taxon>
        <taxon>Nitrospira</taxon>
    </lineage>
</organism>
<dbReference type="KEGG" id="nio:NITINOP_0625"/>
<evidence type="ECO:0000256" key="4">
    <source>
        <dbReference type="ARBA" id="ARBA00022982"/>
    </source>
</evidence>
<feature type="chain" id="PRO_5006623483" evidence="7">
    <location>
        <begin position="24"/>
        <end position="121"/>
    </location>
</feature>
<gene>
    <name evidence="9" type="ORF">NITINOP_0625</name>
</gene>
<feature type="domain" description="Cytochrome c" evidence="8">
    <location>
        <begin position="28"/>
        <end position="115"/>
    </location>
</feature>
<dbReference type="Pfam" id="PF00034">
    <property type="entry name" value="Cytochrom_C"/>
    <property type="match status" value="1"/>
</dbReference>
<dbReference type="OrthoDB" id="9811281at2"/>
<name>A0A0S4KQN0_9BACT</name>
<evidence type="ECO:0000259" key="8">
    <source>
        <dbReference type="PROSITE" id="PS51007"/>
    </source>
</evidence>
<keyword evidence="2 6" id="KW-0349">Heme</keyword>
<dbReference type="GO" id="GO:0020037">
    <property type="term" value="F:heme binding"/>
    <property type="evidence" value="ECO:0007669"/>
    <property type="project" value="InterPro"/>
</dbReference>
<dbReference type="GO" id="GO:0009055">
    <property type="term" value="F:electron transfer activity"/>
    <property type="evidence" value="ECO:0007669"/>
    <property type="project" value="InterPro"/>
</dbReference>
<evidence type="ECO:0000256" key="5">
    <source>
        <dbReference type="ARBA" id="ARBA00023004"/>
    </source>
</evidence>
<keyword evidence="5 6" id="KW-0408">Iron</keyword>
<evidence type="ECO:0000256" key="2">
    <source>
        <dbReference type="ARBA" id="ARBA00022617"/>
    </source>
</evidence>
<evidence type="ECO:0000256" key="6">
    <source>
        <dbReference type="PROSITE-ProRule" id="PRU00433"/>
    </source>
</evidence>
<evidence type="ECO:0000256" key="1">
    <source>
        <dbReference type="ARBA" id="ARBA00022448"/>
    </source>
</evidence>
<keyword evidence="7" id="KW-0732">Signal</keyword>
<dbReference type="AlphaFoldDB" id="A0A0S4KQN0"/>
<keyword evidence="10" id="KW-1185">Reference proteome</keyword>
<dbReference type="SUPFAM" id="SSF46626">
    <property type="entry name" value="Cytochrome c"/>
    <property type="match status" value="1"/>
</dbReference>
<dbReference type="Gene3D" id="1.10.760.10">
    <property type="entry name" value="Cytochrome c-like domain"/>
    <property type="match status" value="1"/>
</dbReference>
<dbReference type="Proteomes" id="UP000066284">
    <property type="component" value="Chromosome 1"/>
</dbReference>
<proteinExistence type="predicted"/>
<sequence length="121" mass="13250">MKARLFGVLTVAMVLLMSAPMPAVSQQSVPKEGKVLYERHCAGCHGTAGDGLGPDIKDLIVPPANFRSAKSRIKTDMDLYLAIKHGVLFSPMHGWADRLSDQEIWDILSYIRSLAPFDPIG</sequence>
<dbReference type="InterPro" id="IPR008168">
    <property type="entry name" value="Cyt_C_IC"/>
</dbReference>
<evidence type="ECO:0000313" key="10">
    <source>
        <dbReference type="Proteomes" id="UP000066284"/>
    </source>
</evidence>
<evidence type="ECO:0000256" key="7">
    <source>
        <dbReference type="SAM" id="SignalP"/>
    </source>
</evidence>
<dbReference type="PRINTS" id="PR00605">
    <property type="entry name" value="CYTCHROMECIC"/>
</dbReference>
<dbReference type="InterPro" id="IPR009056">
    <property type="entry name" value="Cyt_c-like_dom"/>
</dbReference>
<reference evidence="10" key="1">
    <citation type="submission" date="2015-09" db="EMBL/GenBank/DDBJ databases">
        <authorList>
            <person name="Daims H."/>
        </authorList>
    </citation>
    <scope>NUCLEOTIDE SEQUENCE [LARGE SCALE GENOMIC DNA]</scope>
</reference>
<dbReference type="GO" id="GO:0005506">
    <property type="term" value="F:iron ion binding"/>
    <property type="evidence" value="ECO:0007669"/>
    <property type="project" value="InterPro"/>
</dbReference>
<dbReference type="InterPro" id="IPR036909">
    <property type="entry name" value="Cyt_c-like_dom_sf"/>
</dbReference>
<protein>
    <submittedName>
        <fullName evidence="9">Putative Cytochrome c553</fullName>
    </submittedName>
</protein>
<dbReference type="STRING" id="1715989.NITINOP_0625"/>
<feature type="signal peptide" evidence="7">
    <location>
        <begin position="1"/>
        <end position="23"/>
    </location>
</feature>
<dbReference type="PROSITE" id="PS51007">
    <property type="entry name" value="CYTC"/>
    <property type="match status" value="1"/>
</dbReference>
<accession>A0A0S4KQN0</accession>
<dbReference type="RefSeq" id="WP_062483104.1">
    <property type="nucleotide sequence ID" value="NZ_LN885086.1"/>
</dbReference>
<evidence type="ECO:0000313" key="9">
    <source>
        <dbReference type="EMBL" id="CUQ65600.1"/>
    </source>
</evidence>
<keyword evidence="4" id="KW-0249">Electron transport</keyword>